<reference evidence="9" key="1">
    <citation type="submission" date="2022-01" db="EMBL/GenBank/DDBJ databases">
        <title>Comparative genomics reveals a dynamic genome evolution in the ectomycorrhizal milk-cap (Lactarius) mushrooms.</title>
        <authorList>
            <consortium name="DOE Joint Genome Institute"/>
            <person name="Lebreton A."/>
            <person name="Tang N."/>
            <person name="Kuo A."/>
            <person name="LaButti K."/>
            <person name="Drula E."/>
            <person name="Barry K."/>
            <person name="Clum A."/>
            <person name="Lipzen A."/>
            <person name="Mousain D."/>
            <person name="Ng V."/>
            <person name="Wang R."/>
            <person name="Wang X."/>
            <person name="Dai Y."/>
            <person name="Henrissat B."/>
            <person name="Grigoriev I.V."/>
            <person name="Guerin-Laguette A."/>
            <person name="Yu F."/>
            <person name="Martin F.M."/>
        </authorList>
    </citation>
    <scope>NUCLEOTIDE SEQUENCE</scope>
    <source>
        <strain evidence="9">QP</strain>
    </source>
</reference>
<keyword evidence="5" id="KW-0143">Chaperone</keyword>
<evidence type="ECO:0000256" key="6">
    <source>
        <dbReference type="ARBA" id="ARBA00023242"/>
    </source>
</evidence>
<evidence type="ECO:0000256" key="1">
    <source>
        <dbReference type="ARBA" id="ARBA00004123"/>
    </source>
</evidence>
<dbReference type="Gene3D" id="2.60.40.1490">
    <property type="entry name" value="Histone chaperone ASF1-like"/>
    <property type="match status" value="1"/>
</dbReference>
<dbReference type="SUPFAM" id="SSF101546">
    <property type="entry name" value="ASF1-like"/>
    <property type="match status" value="1"/>
</dbReference>
<keyword evidence="3" id="KW-0805">Transcription regulation</keyword>
<dbReference type="GO" id="GO:0006335">
    <property type="term" value="P:DNA replication-dependent chromatin assembly"/>
    <property type="evidence" value="ECO:0007669"/>
    <property type="project" value="TreeGrafter"/>
</dbReference>
<evidence type="ECO:0000256" key="2">
    <source>
        <dbReference type="ARBA" id="ARBA00006051"/>
    </source>
</evidence>
<feature type="compositionally biased region" description="Polar residues" evidence="8">
    <location>
        <begin position="186"/>
        <end position="195"/>
    </location>
</feature>
<evidence type="ECO:0000313" key="9">
    <source>
        <dbReference type="EMBL" id="KAH8980464.1"/>
    </source>
</evidence>
<dbReference type="GO" id="GO:0005634">
    <property type="term" value="C:nucleus"/>
    <property type="evidence" value="ECO:0007669"/>
    <property type="project" value="UniProtKB-SubCell"/>
</dbReference>
<gene>
    <name evidence="9" type="ORF">EDB92DRAFT_1900528</name>
</gene>
<keyword evidence="10" id="KW-1185">Reference proteome</keyword>
<keyword evidence="6" id="KW-0539">Nucleus</keyword>
<dbReference type="AlphaFoldDB" id="A0AAD4Q8D6"/>
<feature type="region of interest" description="Disordered" evidence="8">
    <location>
        <begin position="162"/>
        <end position="195"/>
    </location>
</feature>
<accession>A0AAD4Q8D6</accession>
<organism evidence="9 10">
    <name type="scientific">Lactarius akahatsu</name>
    <dbReference type="NCBI Taxonomy" id="416441"/>
    <lineage>
        <taxon>Eukaryota</taxon>
        <taxon>Fungi</taxon>
        <taxon>Dikarya</taxon>
        <taxon>Basidiomycota</taxon>
        <taxon>Agaricomycotina</taxon>
        <taxon>Agaricomycetes</taxon>
        <taxon>Russulales</taxon>
        <taxon>Russulaceae</taxon>
        <taxon>Lactarius</taxon>
    </lineage>
</organism>
<protein>
    <recommendedName>
        <fullName evidence="7">Anti-silencing function protein 1</fullName>
    </recommendedName>
</protein>
<dbReference type="InterPro" id="IPR036747">
    <property type="entry name" value="ASF1-like_sf"/>
</dbReference>
<evidence type="ECO:0000256" key="3">
    <source>
        <dbReference type="ARBA" id="ARBA00023015"/>
    </source>
</evidence>
<evidence type="ECO:0000256" key="7">
    <source>
        <dbReference type="ARBA" id="ARBA00032776"/>
    </source>
</evidence>
<comment type="similarity">
    <text evidence="2">Belongs to the ASF1 family.</text>
</comment>
<dbReference type="PANTHER" id="PTHR12040">
    <property type="entry name" value="ANTI-SILENCING PROTEIN 1"/>
    <property type="match status" value="1"/>
</dbReference>
<comment type="caution">
    <text evidence="9">The sequence shown here is derived from an EMBL/GenBank/DDBJ whole genome shotgun (WGS) entry which is preliminary data.</text>
</comment>
<name>A0AAD4Q8D6_9AGAM</name>
<dbReference type="InterPro" id="IPR006818">
    <property type="entry name" value="ASF1-like"/>
</dbReference>
<evidence type="ECO:0000256" key="5">
    <source>
        <dbReference type="ARBA" id="ARBA00023186"/>
    </source>
</evidence>
<keyword evidence="4" id="KW-0804">Transcription</keyword>
<feature type="compositionally biased region" description="Low complexity" evidence="8">
    <location>
        <begin position="162"/>
        <end position="176"/>
    </location>
</feature>
<dbReference type="GO" id="GO:0042393">
    <property type="term" value="F:histone binding"/>
    <property type="evidence" value="ECO:0007669"/>
    <property type="project" value="TreeGrafter"/>
</dbReference>
<dbReference type="EMBL" id="JAKELL010000135">
    <property type="protein sequence ID" value="KAH8980464.1"/>
    <property type="molecule type" value="Genomic_DNA"/>
</dbReference>
<proteinExistence type="inferred from homology"/>
<dbReference type="PANTHER" id="PTHR12040:SF0">
    <property type="entry name" value="HISTONE CHAPERONE ASF1"/>
    <property type="match status" value="1"/>
</dbReference>
<sequence>MSIVTIRNVEFLNNPARFLDPYHFRVTFECIAALKEDIEWRLIYVASPGNAELDQELDDCLVGPVPVGVNAFEFEGSPPSAQSIPPEDVLGVAALILTGSYRDQEFVRVGYYQNTEYDNEEMKLAPPEKIQFEKLVRDISAKPRVTRFQIKWDVAPQSETVTAAGAANSAAVPSANDLEGDDATTEHQSNGTSTS</sequence>
<comment type="subcellular location">
    <subcellularLocation>
        <location evidence="1">Nucleus</location>
    </subcellularLocation>
</comment>
<evidence type="ECO:0000256" key="8">
    <source>
        <dbReference type="SAM" id="MobiDB-lite"/>
    </source>
</evidence>
<evidence type="ECO:0000256" key="4">
    <source>
        <dbReference type="ARBA" id="ARBA00023163"/>
    </source>
</evidence>
<evidence type="ECO:0000313" key="10">
    <source>
        <dbReference type="Proteomes" id="UP001201163"/>
    </source>
</evidence>
<dbReference type="GO" id="GO:0000785">
    <property type="term" value="C:chromatin"/>
    <property type="evidence" value="ECO:0007669"/>
    <property type="project" value="TreeGrafter"/>
</dbReference>
<dbReference type="Proteomes" id="UP001201163">
    <property type="component" value="Unassembled WGS sequence"/>
</dbReference>
<dbReference type="Pfam" id="PF04729">
    <property type="entry name" value="ASF1_hist_chap"/>
    <property type="match status" value="1"/>
</dbReference>